<dbReference type="Pfam" id="PF14147">
    <property type="entry name" value="Spore_YhaL"/>
    <property type="match status" value="1"/>
</dbReference>
<evidence type="ECO:0000313" key="3">
    <source>
        <dbReference type="Proteomes" id="UP000234950"/>
    </source>
</evidence>
<feature type="transmembrane region" description="Helical" evidence="1">
    <location>
        <begin position="6"/>
        <end position="22"/>
    </location>
</feature>
<organism evidence="2 3">
    <name type="scientific">Neobacillus cucumis</name>
    <dbReference type="NCBI Taxonomy" id="1740721"/>
    <lineage>
        <taxon>Bacteria</taxon>
        <taxon>Bacillati</taxon>
        <taxon>Bacillota</taxon>
        <taxon>Bacilli</taxon>
        <taxon>Bacillales</taxon>
        <taxon>Bacillaceae</taxon>
        <taxon>Neobacillus</taxon>
    </lineage>
</organism>
<keyword evidence="3" id="KW-1185">Reference proteome</keyword>
<comment type="caution">
    <text evidence="2">The sequence shown here is derived from an EMBL/GenBank/DDBJ whole genome shotgun (WGS) entry which is preliminary data.</text>
</comment>
<evidence type="ECO:0000313" key="2">
    <source>
        <dbReference type="EMBL" id="PLS03007.1"/>
    </source>
</evidence>
<keyword evidence="1" id="KW-0812">Transmembrane</keyword>
<evidence type="ECO:0000256" key="1">
    <source>
        <dbReference type="SAM" id="Phobius"/>
    </source>
</evidence>
<dbReference type="RefSeq" id="WP_101649201.1">
    <property type="nucleotide sequence ID" value="NZ_PGVE01000064.1"/>
</dbReference>
<accession>A0A2N5HBV3</accession>
<protein>
    <submittedName>
        <fullName evidence="2">SigE-dependent sporulation protein</fullName>
    </submittedName>
</protein>
<gene>
    <name evidence="2" type="ORF">CVD27_17655</name>
</gene>
<keyword evidence="1" id="KW-0472">Membrane</keyword>
<dbReference type="InterPro" id="IPR025428">
    <property type="entry name" value="Spore_YhaL"/>
</dbReference>
<sequence>MTIPIWIYAVVAGIVISALMAIKTGREERQLEMENIEREGEIYLERLEREKEKREELRAPGE</sequence>
<dbReference type="Proteomes" id="UP000234950">
    <property type="component" value="Unassembled WGS sequence"/>
</dbReference>
<keyword evidence="1" id="KW-1133">Transmembrane helix</keyword>
<dbReference type="AlphaFoldDB" id="A0A2N5HBV3"/>
<dbReference type="OrthoDB" id="2454520at2"/>
<proteinExistence type="predicted"/>
<dbReference type="EMBL" id="PGVE01000064">
    <property type="protein sequence ID" value="PLS03007.1"/>
    <property type="molecule type" value="Genomic_DNA"/>
</dbReference>
<reference evidence="2 3" key="1">
    <citation type="submission" date="2017-11" db="EMBL/GenBank/DDBJ databases">
        <title>Comparitive Functional Genomics of Dry Heat Resistant strains isolated from the Viking Spacecraft.</title>
        <authorList>
            <person name="Seuylemezian A."/>
            <person name="Cooper K."/>
            <person name="Vaishampayan P."/>
        </authorList>
    </citation>
    <scope>NUCLEOTIDE SEQUENCE [LARGE SCALE GENOMIC DNA]</scope>
    <source>
        <strain evidence="2 3">V32-6</strain>
    </source>
</reference>
<name>A0A2N5HBV3_9BACI</name>